<reference evidence="2" key="1">
    <citation type="journal article" date="2014" name="Front. Microbiol.">
        <title>High frequency of phylogenetically diverse reductive dehalogenase-homologous genes in deep subseafloor sedimentary metagenomes.</title>
        <authorList>
            <person name="Kawai M."/>
            <person name="Futagami T."/>
            <person name="Toyoda A."/>
            <person name="Takaki Y."/>
            <person name="Nishi S."/>
            <person name="Hori S."/>
            <person name="Arai W."/>
            <person name="Tsubouchi T."/>
            <person name="Morono Y."/>
            <person name="Uchiyama I."/>
            <person name="Ito T."/>
            <person name="Fujiyama A."/>
            <person name="Inagaki F."/>
            <person name="Takami H."/>
        </authorList>
    </citation>
    <scope>NUCLEOTIDE SEQUENCE</scope>
    <source>
        <strain evidence="2">Expedition CK06-06</strain>
    </source>
</reference>
<feature type="coiled-coil region" evidence="1">
    <location>
        <begin position="11"/>
        <end position="38"/>
    </location>
</feature>
<evidence type="ECO:0000256" key="1">
    <source>
        <dbReference type="SAM" id="Coils"/>
    </source>
</evidence>
<dbReference type="EMBL" id="BARU01034152">
    <property type="protein sequence ID" value="GAH62042.1"/>
    <property type="molecule type" value="Genomic_DNA"/>
</dbReference>
<keyword evidence="1" id="KW-0175">Coiled coil</keyword>
<gene>
    <name evidence="2" type="ORF">S03H2_53644</name>
</gene>
<name>X1GY15_9ZZZZ</name>
<feature type="non-terminal residue" evidence="2">
    <location>
        <position position="1"/>
    </location>
</feature>
<accession>X1GY15</accession>
<protein>
    <submittedName>
        <fullName evidence="2">Uncharacterized protein</fullName>
    </submittedName>
</protein>
<sequence length="73" mass="8533">SIIKLKTTVLLMTVESELEEIKKQMNEISKKLDDLLSDRAAIVMLKLSEFSLKEFLDNEPNLYSLEDLKVRYQ</sequence>
<comment type="caution">
    <text evidence="2">The sequence shown here is derived from an EMBL/GenBank/DDBJ whole genome shotgun (WGS) entry which is preliminary data.</text>
</comment>
<proteinExistence type="predicted"/>
<organism evidence="2">
    <name type="scientific">marine sediment metagenome</name>
    <dbReference type="NCBI Taxonomy" id="412755"/>
    <lineage>
        <taxon>unclassified sequences</taxon>
        <taxon>metagenomes</taxon>
        <taxon>ecological metagenomes</taxon>
    </lineage>
</organism>
<dbReference type="AlphaFoldDB" id="X1GY15"/>
<evidence type="ECO:0000313" key="2">
    <source>
        <dbReference type="EMBL" id="GAH62042.1"/>
    </source>
</evidence>